<dbReference type="AlphaFoldDB" id="A0A0A9BUJ8"/>
<feature type="signal peptide" evidence="2">
    <location>
        <begin position="1"/>
        <end position="20"/>
    </location>
</feature>
<feature type="region of interest" description="Disordered" evidence="1">
    <location>
        <begin position="144"/>
        <end position="166"/>
    </location>
</feature>
<evidence type="ECO:0000313" key="3">
    <source>
        <dbReference type="EMBL" id="JAD64845.1"/>
    </source>
</evidence>
<evidence type="ECO:0000256" key="2">
    <source>
        <dbReference type="SAM" id="SignalP"/>
    </source>
</evidence>
<keyword evidence="2" id="KW-0732">Signal</keyword>
<name>A0A0A9BUJ8_ARUDO</name>
<evidence type="ECO:0000256" key="1">
    <source>
        <dbReference type="SAM" id="MobiDB-lite"/>
    </source>
</evidence>
<organism evidence="3">
    <name type="scientific">Arundo donax</name>
    <name type="common">Giant reed</name>
    <name type="synonym">Donax arundinaceus</name>
    <dbReference type="NCBI Taxonomy" id="35708"/>
    <lineage>
        <taxon>Eukaryota</taxon>
        <taxon>Viridiplantae</taxon>
        <taxon>Streptophyta</taxon>
        <taxon>Embryophyta</taxon>
        <taxon>Tracheophyta</taxon>
        <taxon>Spermatophyta</taxon>
        <taxon>Magnoliopsida</taxon>
        <taxon>Liliopsida</taxon>
        <taxon>Poales</taxon>
        <taxon>Poaceae</taxon>
        <taxon>PACMAD clade</taxon>
        <taxon>Arundinoideae</taxon>
        <taxon>Arundineae</taxon>
        <taxon>Arundo</taxon>
    </lineage>
</organism>
<sequence>MAPRRPLFGTLLLALAVVLAQLGALSCEGDTLRLRGSVACLDCAAGHDLSGVVVAVKCAGDDGTGLHAAQTDGRGNFNVAMPASASACAARVLGAAEQLCAPQRLTVARVVPGRRLGSSYYALGSHLAFFTGCGPSVSSAGATTTLAASDQREPMPPAMQTPVGSLPRAEGNSPPFGMGGLPLIYFFPFLPIIGIP</sequence>
<reference evidence="3" key="1">
    <citation type="submission" date="2014-09" db="EMBL/GenBank/DDBJ databases">
        <authorList>
            <person name="Magalhaes I.L.F."/>
            <person name="Oliveira U."/>
            <person name="Santos F.R."/>
            <person name="Vidigal T.H.D.A."/>
            <person name="Brescovit A.D."/>
            <person name="Santos A.J."/>
        </authorList>
    </citation>
    <scope>NUCLEOTIDE SEQUENCE</scope>
    <source>
        <tissue evidence="3">Shoot tissue taken approximately 20 cm above the soil surface</tissue>
    </source>
</reference>
<accession>A0A0A9BUJ8</accession>
<dbReference type="EMBL" id="GBRH01233050">
    <property type="protein sequence ID" value="JAD64845.1"/>
    <property type="molecule type" value="Transcribed_RNA"/>
</dbReference>
<proteinExistence type="predicted"/>
<dbReference type="PROSITE" id="PS51257">
    <property type="entry name" value="PROKAR_LIPOPROTEIN"/>
    <property type="match status" value="1"/>
</dbReference>
<feature type="chain" id="PRO_5002042981" evidence="2">
    <location>
        <begin position="21"/>
        <end position="196"/>
    </location>
</feature>
<protein>
    <submittedName>
        <fullName evidence="3">Uncharacterized protein</fullName>
    </submittedName>
</protein>
<reference evidence="3" key="2">
    <citation type="journal article" date="2015" name="Data Brief">
        <title>Shoot transcriptome of the giant reed, Arundo donax.</title>
        <authorList>
            <person name="Barrero R.A."/>
            <person name="Guerrero F.D."/>
            <person name="Moolhuijzen P."/>
            <person name="Goolsby J.A."/>
            <person name="Tidwell J."/>
            <person name="Bellgard S.E."/>
            <person name="Bellgard M.I."/>
        </authorList>
    </citation>
    <scope>NUCLEOTIDE SEQUENCE</scope>
    <source>
        <tissue evidence="3">Shoot tissue taken approximately 20 cm above the soil surface</tissue>
    </source>
</reference>